<evidence type="ECO:0000313" key="3">
    <source>
        <dbReference type="Proteomes" id="UP000282184"/>
    </source>
</evidence>
<gene>
    <name evidence="2" type="ORF">EJV47_21750</name>
</gene>
<dbReference type="RefSeq" id="WP_126695321.1">
    <property type="nucleotide sequence ID" value="NZ_RXOF01000015.1"/>
</dbReference>
<sequence>MLSPTPAPGNNPPVPKPTKTAPSLPGTELALAELALLAADEWLLRPQLTLVWTSSADFKQLATDFRASIKTTDDSGDALAPQTSRLAVLDELINKNLRYVRNALTLKYSDENDGRPYYGEFGIVKENSTWQLPKDRVERTKSLQKLVEALPKHGLGKEKYGTAFWAPIATEYALLTSGKAKDKGSRSLGVAEKGTLRQQVELTLEALKNLIKANYPKTHKAEKRKFGFLKESY</sequence>
<comment type="caution">
    <text evidence="2">The sequence shown here is derived from an EMBL/GenBank/DDBJ whole genome shotgun (WGS) entry which is preliminary data.</text>
</comment>
<dbReference type="EMBL" id="RXOF01000015">
    <property type="protein sequence ID" value="RTQ46576.1"/>
    <property type="molecule type" value="Genomic_DNA"/>
</dbReference>
<dbReference type="AlphaFoldDB" id="A0A431TY63"/>
<organism evidence="2 3">
    <name type="scientific">Hymenobacter gummosus</name>
    <dbReference type="NCBI Taxonomy" id="1776032"/>
    <lineage>
        <taxon>Bacteria</taxon>
        <taxon>Pseudomonadati</taxon>
        <taxon>Bacteroidota</taxon>
        <taxon>Cytophagia</taxon>
        <taxon>Cytophagales</taxon>
        <taxon>Hymenobacteraceae</taxon>
        <taxon>Hymenobacter</taxon>
    </lineage>
</organism>
<dbReference type="Proteomes" id="UP000282184">
    <property type="component" value="Unassembled WGS sequence"/>
</dbReference>
<dbReference type="OrthoDB" id="880376at2"/>
<feature type="compositionally biased region" description="Pro residues" evidence="1">
    <location>
        <begin position="1"/>
        <end position="16"/>
    </location>
</feature>
<evidence type="ECO:0000256" key="1">
    <source>
        <dbReference type="SAM" id="MobiDB-lite"/>
    </source>
</evidence>
<proteinExistence type="predicted"/>
<accession>A0A431TY63</accession>
<protein>
    <submittedName>
        <fullName evidence="2">Uncharacterized protein</fullName>
    </submittedName>
</protein>
<feature type="region of interest" description="Disordered" evidence="1">
    <location>
        <begin position="1"/>
        <end position="24"/>
    </location>
</feature>
<name>A0A431TY63_9BACT</name>
<evidence type="ECO:0000313" key="2">
    <source>
        <dbReference type="EMBL" id="RTQ46576.1"/>
    </source>
</evidence>
<keyword evidence="3" id="KW-1185">Reference proteome</keyword>
<reference evidence="2 3" key="1">
    <citation type="submission" date="2018-12" db="EMBL/GenBank/DDBJ databases">
        <title>Hymenobacter gummosus sp. nov., isolated from a spring.</title>
        <authorList>
            <person name="Nie L."/>
        </authorList>
    </citation>
    <scope>NUCLEOTIDE SEQUENCE [LARGE SCALE GENOMIC DNA]</scope>
    <source>
        <strain evidence="2 3">KCTC 52166</strain>
    </source>
</reference>